<feature type="compositionally biased region" description="Polar residues" evidence="1">
    <location>
        <begin position="13"/>
        <end position="36"/>
    </location>
</feature>
<name>A0AAV4B1S8_9GAST</name>
<reference evidence="2 3" key="1">
    <citation type="journal article" date="2021" name="Elife">
        <title>Chloroplast acquisition without the gene transfer in kleptoplastic sea slugs, Plakobranchus ocellatus.</title>
        <authorList>
            <person name="Maeda T."/>
            <person name="Takahashi S."/>
            <person name="Yoshida T."/>
            <person name="Shimamura S."/>
            <person name="Takaki Y."/>
            <person name="Nagai Y."/>
            <person name="Toyoda A."/>
            <person name="Suzuki Y."/>
            <person name="Arimoto A."/>
            <person name="Ishii H."/>
            <person name="Satoh N."/>
            <person name="Nishiyama T."/>
            <person name="Hasebe M."/>
            <person name="Maruyama T."/>
            <person name="Minagawa J."/>
            <person name="Obokata J."/>
            <person name="Shigenobu S."/>
        </authorList>
    </citation>
    <scope>NUCLEOTIDE SEQUENCE [LARGE SCALE GENOMIC DNA]</scope>
</reference>
<evidence type="ECO:0000313" key="3">
    <source>
        <dbReference type="Proteomes" id="UP000735302"/>
    </source>
</evidence>
<evidence type="ECO:0000256" key="1">
    <source>
        <dbReference type="SAM" id="MobiDB-lite"/>
    </source>
</evidence>
<dbReference type="EMBL" id="BLXT01004769">
    <property type="protein sequence ID" value="GFO17321.1"/>
    <property type="molecule type" value="Genomic_DNA"/>
</dbReference>
<accession>A0AAV4B1S8</accession>
<comment type="caution">
    <text evidence="2">The sequence shown here is derived from an EMBL/GenBank/DDBJ whole genome shotgun (WGS) entry which is preliminary data.</text>
</comment>
<feature type="compositionally biased region" description="Basic and acidic residues" evidence="1">
    <location>
        <begin position="69"/>
        <end position="81"/>
    </location>
</feature>
<feature type="region of interest" description="Disordered" evidence="1">
    <location>
        <begin position="13"/>
        <end position="94"/>
    </location>
</feature>
<proteinExistence type="predicted"/>
<evidence type="ECO:0000313" key="2">
    <source>
        <dbReference type="EMBL" id="GFO17321.1"/>
    </source>
</evidence>
<keyword evidence="3" id="KW-1185">Reference proteome</keyword>
<organism evidence="2 3">
    <name type="scientific">Plakobranchus ocellatus</name>
    <dbReference type="NCBI Taxonomy" id="259542"/>
    <lineage>
        <taxon>Eukaryota</taxon>
        <taxon>Metazoa</taxon>
        <taxon>Spiralia</taxon>
        <taxon>Lophotrochozoa</taxon>
        <taxon>Mollusca</taxon>
        <taxon>Gastropoda</taxon>
        <taxon>Heterobranchia</taxon>
        <taxon>Euthyneura</taxon>
        <taxon>Panpulmonata</taxon>
        <taxon>Sacoglossa</taxon>
        <taxon>Placobranchoidea</taxon>
        <taxon>Plakobranchidae</taxon>
        <taxon>Plakobranchus</taxon>
    </lineage>
</organism>
<dbReference type="AlphaFoldDB" id="A0AAV4B1S8"/>
<protein>
    <submittedName>
        <fullName evidence="2">Uncharacterized protein</fullName>
    </submittedName>
</protein>
<sequence length="120" mass="13299">MFIKCGANFNLFTETHRNSPNLTETPQNSPKLTTETSKNHRNSPKLPETHPSHDGLLDDPKTNSDTNDEGSHDGLLDDPKTNSDTNDEGVREGCNVADGQPLLYNDFMNLERLTSCLAEN</sequence>
<feature type="compositionally biased region" description="Basic and acidic residues" evidence="1">
    <location>
        <begin position="47"/>
        <end position="62"/>
    </location>
</feature>
<dbReference type="Proteomes" id="UP000735302">
    <property type="component" value="Unassembled WGS sequence"/>
</dbReference>
<gene>
    <name evidence="2" type="ORF">PoB_004382600</name>
</gene>